<dbReference type="AlphaFoldDB" id="A0A6G1BM48"/>
<protein>
    <submittedName>
        <fullName evidence="1">Uncharacterized protein</fullName>
    </submittedName>
</protein>
<dbReference type="OrthoDB" id="45882at2759"/>
<evidence type="ECO:0000313" key="1">
    <source>
        <dbReference type="EMBL" id="KAF0889108.1"/>
    </source>
</evidence>
<name>A0A6G1BM48_9ORYZ</name>
<proteinExistence type="predicted"/>
<reference evidence="1 2" key="1">
    <citation type="submission" date="2019-11" db="EMBL/GenBank/DDBJ databases">
        <title>Whole genome sequence of Oryza granulata.</title>
        <authorList>
            <person name="Li W."/>
        </authorList>
    </citation>
    <scope>NUCLEOTIDE SEQUENCE [LARGE SCALE GENOMIC DNA]</scope>
    <source>
        <strain evidence="2">cv. Menghai</strain>
        <tissue evidence="1">Leaf</tissue>
    </source>
</reference>
<keyword evidence="2" id="KW-1185">Reference proteome</keyword>
<dbReference type="Proteomes" id="UP000479710">
    <property type="component" value="Unassembled WGS sequence"/>
</dbReference>
<dbReference type="EMBL" id="SPHZ02000012">
    <property type="protein sequence ID" value="KAF0889108.1"/>
    <property type="molecule type" value="Genomic_DNA"/>
</dbReference>
<accession>A0A6G1BM48</accession>
<sequence>MEAEWEVTGRGPRATSTKEEFPSASSISSARCPCCLRFCCLVVRFLWRWWWCLLHRALWAPDLPGDGARRRMEVEAYCRLFPVAFLKRHLHESVCPDETSPIFVVFDAVSSIDGSALIRLGDTIRHLPTLSIFPLWSCS</sequence>
<gene>
    <name evidence="1" type="ORF">E2562_021156</name>
</gene>
<organism evidence="1 2">
    <name type="scientific">Oryza meyeriana var. granulata</name>
    <dbReference type="NCBI Taxonomy" id="110450"/>
    <lineage>
        <taxon>Eukaryota</taxon>
        <taxon>Viridiplantae</taxon>
        <taxon>Streptophyta</taxon>
        <taxon>Embryophyta</taxon>
        <taxon>Tracheophyta</taxon>
        <taxon>Spermatophyta</taxon>
        <taxon>Magnoliopsida</taxon>
        <taxon>Liliopsida</taxon>
        <taxon>Poales</taxon>
        <taxon>Poaceae</taxon>
        <taxon>BOP clade</taxon>
        <taxon>Oryzoideae</taxon>
        <taxon>Oryzeae</taxon>
        <taxon>Oryzinae</taxon>
        <taxon>Oryza</taxon>
        <taxon>Oryza meyeriana</taxon>
    </lineage>
</organism>
<comment type="caution">
    <text evidence="1">The sequence shown here is derived from an EMBL/GenBank/DDBJ whole genome shotgun (WGS) entry which is preliminary data.</text>
</comment>
<evidence type="ECO:0000313" key="2">
    <source>
        <dbReference type="Proteomes" id="UP000479710"/>
    </source>
</evidence>